<dbReference type="Proteomes" id="UP001550628">
    <property type="component" value="Unassembled WGS sequence"/>
</dbReference>
<dbReference type="Pfam" id="PF07690">
    <property type="entry name" value="MFS_1"/>
    <property type="match status" value="1"/>
</dbReference>
<reference evidence="8 9" key="1">
    <citation type="submission" date="2024-06" db="EMBL/GenBank/DDBJ databases">
        <title>The Natural Products Discovery Center: Release of the First 8490 Sequenced Strains for Exploring Actinobacteria Biosynthetic Diversity.</title>
        <authorList>
            <person name="Kalkreuter E."/>
            <person name="Kautsar S.A."/>
            <person name="Yang D."/>
            <person name="Bader C.D."/>
            <person name="Teijaro C.N."/>
            <person name="Fluegel L."/>
            <person name="Davis C.M."/>
            <person name="Simpson J.R."/>
            <person name="Lauterbach L."/>
            <person name="Steele A.D."/>
            <person name="Gui C."/>
            <person name="Meng S."/>
            <person name="Li G."/>
            <person name="Viehrig K."/>
            <person name="Ye F."/>
            <person name="Su P."/>
            <person name="Kiefer A.F."/>
            <person name="Nichols A."/>
            <person name="Cepeda A.J."/>
            <person name="Yan W."/>
            <person name="Fan B."/>
            <person name="Jiang Y."/>
            <person name="Adhikari A."/>
            <person name="Zheng C.-J."/>
            <person name="Schuster L."/>
            <person name="Cowan T.M."/>
            <person name="Smanski M.J."/>
            <person name="Chevrette M.G."/>
            <person name="De Carvalho L.P.S."/>
            <person name="Shen B."/>
        </authorList>
    </citation>
    <scope>NUCLEOTIDE SEQUENCE [LARGE SCALE GENOMIC DNA]</scope>
    <source>
        <strain evidence="8 9">NPDC019708</strain>
    </source>
</reference>
<dbReference type="InterPro" id="IPR011701">
    <property type="entry name" value="MFS"/>
</dbReference>
<evidence type="ECO:0000313" key="8">
    <source>
        <dbReference type="EMBL" id="MEU1957223.1"/>
    </source>
</evidence>
<evidence type="ECO:0000256" key="4">
    <source>
        <dbReference type="ARBA" id="ARBA00022989"/>
    </source>
</evidence>
<keyword evidence="4 6" id="KW-1133">Transmembrane helix</keyword>
<evidence type="ECO:0000256" key="5">
    <source>
        <dbReference type="ARBA" id="ARBA00023136"/>
    </source>
</evidence>
<evidence type="ECO:0000259" key="7">
    <source>
        <dbReference type="PROSITE" id="PS50850"/>
    </source>
</evidence>
<feature type="transmembrane region" description="Helical" evidence="6">
    <location>
        <begin position="369"/>
        <end position="388"/>
    </location>
</feature>
<proteinExistence type="predicted"/>
<evidence type="ECO:0000256" key="1">
    <source>
        <dbReference type="ARBA" id="ARBA00004651"/>
    </source>
</evidence>
<dbReference type="PANTHER" id="PTHR43124:SF3">
    <property type="entry name" value="CHLORAMPHENICOL EFFLUX PUMP RV0191"/>
    <property type="match status" value="1"/>
</dbReference>
<dbReference type="Gene3D" id="1.20.1250.20">
    <property type="entry name" value="MFS general substrate transporter like domains"/>
    <property type="match status" value="1"/>
</dbReference>
<dbReference type="PROSITE" id="PS50850">
    <property type="entry name" value="MFS"/>
    <property type="match status" value="1"/>
</dbReference>
<accession>A0ABV2X260</accession>
<comment type="caution">
    <text evidence="8">The sequence shown here is derived from an EMBL/GenBank/DDBJ whole genome shotgun (WGS) entry which is preliminary data.</text>
</comment>
<feature type="transmembrane region" description="Helical" evidence="6">
    <location>
        <begin position="251"/>
        <end position="272"/>
    </location>
</feature>
<dbReference type="PANTHER" id="PTHR43124">
    <property type="entry name" value="PURINE EFFLUX PUMP PBUE"/>
    <property type="match status" value="1"/>
</dbReference>
<feature type="transmembrane region" description="Helical" evidence="6">
    <location>
        <begin position="21"/>
        <end position="42"/>
    </location>
</feature>
<evidence type="ECO:0000256" key="3">
    <source>
        <dbReference type="ARBA" id="ARBA00022692"/>
    </source>
</evidence>
<dbReference type="InterPro" id="IPR036259">
    <property type="entry name" value="MFS_trans_sf"/>
</dbReference>
<feature type="transmembrane region" description="Helical" evidence="6">
    <location>
        <begin position="54"/>
        <end position="74"/>
    </location>
</feature>
<keyword evidence="2" id="KW-1003">Cell membrane</keyword>
<feature type="transmembrane region" description="Helical" evidence="6">
    <location>
        <begin position="284"/>
        <end position="302"/>
    </location>
</feature>
<evidence type="ECO:0000313" key="9">
    <source>
        <dbReference type="Proteomes" id="UP001550628"/>
    </source>
</evidence>
<feature type="transmembrane region" description="Helical" evidence="6">
    <location>
        <begin position="175"/>
        <end position="197"/>
    </location>
</feature>
<organism evidence="8 9">
    <name type="scientific">Nocardia rhamnosiphila</name>
    <dbReference type="NCBI Taxonomy" id="426716"/>
    <lineage>
        <taxon>Bacteria</taxon>
        <taxon>Bacillati</taxon>
        <taxon>Actinomycetota</taxon>
        <taxon>Actinomycetes</taxon>
        <taxon>Mycobacteriales</taxon>
        <taxon>Nocardiaceae</taxon>
        <taxon>Nocardia</taxon>
    </lineage>
</organism>
<keyword evidence="9" id="KW-1185">Reference proteome</keyword>
<feature type="transmembrane region" description="Helical" evidence="6">
    <location>
        <begin position="343"/>
        <end position="363"/>
    </location>
</feature>
<evidence type="ECO:0000256" key="2">
    <source>
        <dbReference type="ARBA" id="ARBA00022475"/>
    </source>
</evidence>
<dbReference type="EMBL" id="JBEYBF010000058">
    <property type="protein sequence ID" value="MEU1957223.1"/>
    <property type="molecule type" value="Genomic_DNA"/>
</dbReference>
<dbReference type="InterPro" id="IPR050189">
    <property type="entry name" value="MFS_Efflux_Transporters"/>
</dbReference>
<evidence type="ECO:0000256" key="6">
    <source>
        <dbReference type="SAM" id="Phobius"/>
    </source>
</evidence>
<name>A0ABV2X260_9NOCA</name>
<feature type="domain" description="Major facilitator superfamily (MFS) profile" evidence="7">
    <location>
        <begin position="20"/>
        <end position="395"/>
    </location>
</feature>
<keyword evidence="3 6" id="KW-0812">Transmembrane</keyword>
<feature type="transmembrane region" description="Helical" evidence="6">
    <location>
        <begin position="217"/>
        <end position="239"/>
    </location>
</feature>
<feature type="transmembrane region" description="Helical" evidence="6">
    <location>
        <begin position="86"/>
        <end position="105"/>
    </location>
</feature>
<dbReference type="SUPFAM" id="SSF103473">
    <property type="entry name" value="MFS general substrate transporter"/>
    <property type="match status" value="1"/>
</dbReference>
<feature type="transmembrane region" description="Helical" evidence="6">
    <location>
        <begin position="144"/>
        <end position="163"/>
    </location>
</feature>
<gene>
    <name evidence="8" type="ORF">ABZ510_35890</name>
</gene>
<dbReference type="InterPro" id="IPR020846">
    <property type="entry name" value="MFS_dom"/>
</dbReference>
<sequence length="404" mass="39883">MSTVRESRAPAAESGGRWSSIAVLALSTFLVVTSEMLPVGVLTPMSEGLGVTPGTAGFSLAVTGVVAALAAPFVSRLIGGADRRHVLVAAALVLAAGNLITAVAQGFAVLALGRVVVGFAMAAVWALAAALATRLVDARRAGPAVSTVVSGVAVASVLGVPFGTFLGDMAGWRSAFGLLALAALVLAAGLAVLLPALPPERDAGSGGNSGSLLGIPAVRRGLIAVTLLVTAHFAAYTYVRPALEELSGVHGAGISLLLLLYGLCGIGANFAAGAAATRRVRSTMLVLATGITAALLALPLVGTAPIGAAVVLVLWGFSYGGVSVCCQIWAVQAVPERREAVTGLFVGAFTGSIALGSFLGGVILDGAGLSVLLWVSAGVAAAAALVTVPGRAVTARSGVAGRAR</sequence>
<feature type="transmembrane region" description="Helical" evidence="6">
    <location>
        <begin position="111"/>
        <end position="132"/>
    </location>
</feature>
<feature type="transmembrane region" description="Helical" evidence="6">
    <location>
        <begin position="308"/>
        <end position="331"/>
    </location>
</feature>
<comment type="subcellular location">
    <subcellularLocation>
        <location evidence="1">Cell membrane</location>
        <topology evidence="1">Multi-pass membrane protein</topology>
    </subcellularLocation>
</comment>
<protein>
    <submittedName>
        <fullName evidence="8">MFS transporter</fullName>
    </submittedName>
</protein>
<dbReference type="CDD" id="cd17324">
    <property type="entry name" value="MFS_NepI_like"/>
    <property type="match status" value="1"/>
</dbReference>
<dbReference type="RefSeq" id="WP_356958960.1">
    <property type="nucleotide sequence ID" value="NZ_JBEYBD010000021.1"/>
</dbReference>
<keyword evidence="5 6" id="KW-0472">Membrane</keyword>